<evidence type="ECO:0000259" key="3">
    <source>
        <dbReference type="SMART" id="SM00065"/>
    </source>
</evidence>
<dbReference type="SUPFAM" id="SSF55781">
    <property type="entry name" value="GAF domain-like"/>
    <property type="match status" value="1"/>
</dbReference>
<keyword evidence="1" id="KW-0378">Hydrolase</keyword>
<dbReference type="Gene3D" id="3.30.450.40">
    <property type="match status" value="1"/>
</dbReference>
<dbReference type="InterPro" id="IPR052016">
    <property type="entry name" value="Bact_Sigma-Reg"/>
</dbReference>
<dbReference type="GO" id="GO:0016791">
    <property type="term" value="F:phosphatase activity"/>
    <property type="evidence" value="ECO:0007669"/>
    <property type="project" value="TreeGrafter"/>
</dbReference>
<organism evidence="5 6">
    <name type="scientific">Mycetocola miduiensis</name>
    <dbReference type="NCBI Taxonomy" id="995034"/>
    <lineage>
        <taxon>Bacteria</taxon>
        <taxon>Bacillati</taxon>
        <taxon>Actinomycetota</taxon>
        <taxon>Actinomycetes</taxon>
        <taxon>Micrococcales</taxon>
        <taxon>Microbacteriaceae</taxon>
        <taxon>Mycetocola</taxon>
    </lineage>
</organism>
<dbReference type="Gene3D" id="3.60.40.10">
    <property type="entry name" value="PPM-type phosphatase domain"/>
    <property type="match status" value="1"/>
</dbReference>
<dbReference type="SMART" id="SM00065">
    <property type="entry name" value="GAF"/>
    <property type="match status" value="1"/>
</dbReference>
<dbReference type="InterPro" id="IPR036457">
    <property type="entry name" value="PPM-type-like_dom_sf"/>
</dbReference>
<evidence type="ECO:0000313" key="5">
    <source>
        <dbReference type="EMBL" id="SFN45212.1"/>
    </source>
</evidence>
<evidence type="ECO:0000313" key="6">
    <source>
        <dbReference type="Proteomes" id="UP000198867"/>
    </source>
</evidence>
<dbReference type="Pfam" id="PF07228">
    <property type="entry name" value="SpoIIE"/>
    <property type="match status" value="1"/>
</dbReference>
<protein>
    <submittedName>
        <fullName evidence="5">Serine phosphatase</fullName>
    </submittedName>
</protein>
<evidence type="ECO:0000256" key="1">
    <source>
        <dbReference type="ARBA" id="ARBA00022801"/>
    </source>
</evidence>
<proteinExistence type="predicted"/>
<dbReference type="RefSeq" id="WP_177216702.1">
    <property type="nucleotide sequence ID" value="NZ_FOVM01000001.1"/>
</dbReference>
<dbReference type="PANTHER" id="PTHR43156:SF2">
    <property type="entry name" value="STAGE II SPORULATION PROTEIN E"/>
    <property type="match status" value="1"/>
</dbReference>
<gene>
    <name evidence="5" type="ORF">SAMN05216219_0732</name>
</gene>
<feature type="domain" description="PPM-type phosphatase" evidence="4">
    <location>
        <begin position="184"/>
        <end position="389"/>
    </location>
</feature>
<dbReference type="Proteomes" id="UP000198867">
    <property type="component" value="Unassembled WGS sequence"/>
</dbReference>
<evidence type="ECO:0000256" key="2">
    <source>
        <dbReference type="SAM" id="MobiDB-lite"/>
    </source>
</evidence>
<dbReference type="InterPro" id="IPR001932">
    <property type="entry name" value="PPM-type_phosphatase-like_dom"/>
</dbReference>
<evidence type="ECO:0000259" key="4">
    <source>
        <dbReference type="SMART" id="SM00331"/>
    </source>
</evidence>
<dbReference type="Pfam" id="PF01590">
    <property type="entry name" value="GAF"/>
    <property type="match status" value="1"/>
</dbReference>
<dbReference type="InterPro" id="IPR029016">
    <property type="entry name" value="GAF-like_dom_sf"/>
</dbReference>
<dbReference type="EMBL" id="FOVM01000001">
    <property type="protein sequence ID" value="SFN45212.1"/>
    <property type="molecule type" value="Genomic_DNA"/>
</dbReference>
<feature type="region of interest" description="Disordered" evidence="2">
    <location>
        <begin position="167"/>
        <end position="189"/>
    </location>
</feature>
<dbReference type="AlphaFoldDB" id="A0A1I4Z4N3"/>
<feature type="domain" description="GAF" evidence="3">
    <location>
        <begin position="27"/>
        <end position="170"/>
    </location>
</feature>
<dbReference type="SUPFAM" id="SSF81606">
    <property type="entry name" value="PP2C-like"/>
    <property type="match status" value="1"/>
</dbReference>
<reference evidence="6" key="1">
    <citation type="submission" date="2016-10" db="EMBL/GenBank/DDBJ databases">
        <authorList>
            <person name="Varghese N."/>
            <person name="Submissions S."/>
        </authorList>
    </citation>
    <scope>NUCLEOTIDE SEQUENCE [LARGE SCALE GENOMIC DNA]</scope>
    <source>
        <strain evidence="6">CGMCC 1.11101</strain>
    </source>
</reference>
<dbReference type="STRING" id="995034.SAMN05216219_0732"/>
<dbReference type="SMART" id="SM00331">
    <property type="entry name" value="PP2C_SIG"/>
    <property type="match status" value="1"/>
</dbReference>
<name>A0A1I4Z4N3_9MICO</name>
<sequence>MTVEAAMSASERMRIAAVEELDLLDTPPEERFDRITRIARQLFDVPVVEINLLDENRQFTKSPQTPGHSPNSPRSESFCDITIQEQELLVVPDATADARFANRDTVTGPRHIRFYAGRPLSIDPGLNVGTLCLVDTSPRDLTDDDRQLLDDLGTWVERELRETAERDRAADIQRSLLPQSQPGAPAWDSAGLSVPLHQVSGDFYSWSEHGTGVDVTVADVMGKGAGAAIVGAGVRSAFQARTGTDPALAVAQVNAQLASDFDATETFATLFHARLDVASGELVYADAGHGLTIIARADGRVERLQATGLPVGVTPAGTWQTGSTTLLAGDVLLSFTDGLLDLFDGTLASLDRLGELARTATSVRDITERIRALTHGNATDDVTLVVITRLS</sequence>
<dbReference type="InterPro" id="IPR003018">
    <property type="entry name" value="GAF"/>
</dbReference>
<dbReference type="PANTHER" id="PTHR43156">
    <property type="entry name" value="STAGE II SPORULATION PROTEIN E-RELATED"/>
    <property type="match status" value="1"/>
</dbReference>
<keyword evidence="6" id="KW-1185">Reference proteome</keyword>
<accession>A0A1I4Z4N3</accession>